<name>A0A8X7C4J1_9ARAC</name>
<gene>
    <name evidence="1" type="ORF">TNIN_388221</name>
</gene>
<dbReference type="AlphaFoldDB" id="A0A8X7C4J1"/>
<accession>A0A8X7C4J1</accession>
<dbReference type="EMBL" id="BMAV01009237">
    <property type="protein sequence ID" value="GFY53387.1"/>
    <property type="molecule type" value="Genomic_DNA"/>
</dbReference>
<keyword evidence="2" id="KW-1185">Reference proteome</keyword>
<organism evidence="1 2">
    <name type="scientific">Trichonephila inaurata madagascariensis</name>
    <dbReference type="NCBI Taxonomy" id="2747483"/>
    <lineage>
        <taxon>Eukaryota</taxon>
        <taxon>Metazoa</taxon>
        <taxon>Ecdysozoa</taxon>
        <taxon>Arthropoda</taxon>
        <taxon>Chelicerata</taxon>
        <taxon>Arachnida</taxon>
        <taxon>Araneae</taxon>
        <taxon>Araneomorphae</taxon>
        <taxon>Entelegynae</taxon>
        <taxon>Araneoidea</taxon>
        <taxon>Nephilidae</taxon>
        <taxon>Trichonephila</taxon>
        <taxon>Trichonephila inaurata</taxon>
    </lineage>
</organism>
<comment type="caution">
    <text evidence="1">The sequence shown here is derived from an EMBL/GenBank/DDBJ whole genome shotgun (WGS) entry which is preliminary data.</text>
</comment>
<protein>
    <submittedName>
        <fullName evidence="1">Uncharacterized protein</fullName>
    </submittedName>
</protein>
<proteinExistence type="predicted"/>
<dbReference type="Proteomes" id="UP000886998">
    <property type="component" value="Unassembled WGS sequence"/>
</dbReference>
<evidence type="ECO:0000313" key="1">
    <source>
        <dbReference type="EMBL" id="GFY53387.1"/>
    </source>
</evidence>
<reference evidence="1" key="1">
    <citation type="submission" date="2020-08" db="EMBL/GenBank/DDBJ databases">
        <title>Multicomponent nature underlies the extraordinary mechanical properties of spider dragline silk.</title>
        <authorList>
            <person name="Kono N."/>
            <person name="Nakamura H."/>
            <person name="Mori M."/>
            <person name="Yoshida Y."/>
            <person name="Ohtoshi R."/>
            <person name="Malay A.D."/>
            <person name="Moran D.A.P."/>
            <person name="Tomita M."/>
            <person name="Numata K."/>
            <person name="Arakawa K."/>
        </authorList>
    </citation>
    <scope>NUCLEOTIDE SEQUENCE</scope>
</reference>
<evidence type="ECO:0000313" key="2">
    <source>
        <dbReference type="Proteomes" id="UP000886998"/>
    </source>
</evidence>
<sequence>MSTVFFLDWLIDAFLGVGKKECVILSSSTCSPDPIQTPTSHHQSLNCLKGRGDEDLGRSLFHARGWPFVLLTTLAAYTFLMDFCHDLEHLGLRNAQFISNHSDTYYNITVY</sequence>